<dbReference type="RefSeq" id="XP_013951348.1">
    <property type="nucleotide sequence ID" value="XM_014095873.1"/>
</dbReference>
<evidence type="ECO:0000313" key="1">
    <source>
        <dbReference type="EMBL" id="EHK17147.1"/>
    </source>
</evidence>
<dbReference type="InParanoid" id="G9N836"/>
<dbReference type="HOGENOM" id="CLU_038834_0_0_1"/>
<reference evidence="1 2" key="1">
    <citation type="journal article" date="2011" name="Genome Biol.">
        <title>Comparative genome sequence analysis underscores mycoparasitism as the ancestral life style of Trichoderma.</title>
        <authorList>
            <person name="Kubicek C.P."/>
            <person name="Herrera-Estrella A."/>
            <person name="Seidl-Seiboth V."/>
            <person name="Martinez D.A."/>
            <person name="Druzhinina I.S."/>
            <person name="Thon M."/>
            <person name="Zeilinger S."/>
            <person name="Casas-Flores S."/>
            <person name="Horwitz B.A."/>
            <person name="Mukherjee P.K."/>
            <person name="Mukherjee M."/>
            <person name="Kredics L."/>
            <person name="Alcaraz L.D."/>
            <person name="Aerts A."/>
            <person name="Antal Z."/>
            <person name="Atanasova L."/>
            <person name="Cervantes-Badillo M.G."/>
            <person name="Challacombe J."/>
            <person name="Chertkov O."/>
            <person name="McCluskey K."/>
            <person name="Coulpier F."/>
            <person name="Deshpande N."/>
            <person name="von Doehren H."/>
            <person name="Ebbole D.J."/>
            <person name="Esquivel-Naranjo E.U."/>
            <person name="Fekete E."/>
            <person name="Flipphi M."/>
            <person name="Glaser F."/>
            <person name="Gomez-Rodriguez E.Y."/>
            <person name="Gruber S."/>
            <person name="Han C."/>
            <person name="Henrissat B."/>
            <person name="Hermosa R."/>
            <person name="Hernandez-Onate M."/>
            <person name="Karaffa L."/>
            <person name="Kosti I."/>
            <person name="Le Crom S."/>
            <person name="Lindquist E."/>
            <person name="Lucas S."/>
            <person name="Luebeck M."/>
            <person name="Luebeck P.S."/>
            <person name="Margeot A."/>
            <person name="Metz B."/>
            <person name="Misra M."/>
            <person name="Nevalainen H."/>
            <person name="Omann M."/>
            <person name="Packer N."/>
            <person name="Perrone G."/>
            <person name="Uresti-Rivera E.E."/>
            <person name="Salamov A."/>
            <person name="Schmoll M."/>
            <person name="Seiboth B."/>
            <person name="Shapiro H."/>
            <person name="Sukno S."/>
            <person name="Tamayo-Ramos J.A."/>
            <person name="Tisch D."/>
            <person name="Wiest A."/>
            <person name="Wilkinson H.H."/>
            <person name="Zhang M."/>
            <person name="Coutinho P.M."/>
            <person name="Kenerley C.M."/>
            <person name="Monte E."/>
            <person name="Baker S.E."/>
            <person name="Grigoriev I.V."/>
        </authorList>
    </citation>
    <scope>NUCLEOTIDE SEQUENCE [LARGE SCALE GENOMIC DNA]</scope>
    <source>
        <strain evidence="2">Gv29-8 / FGSC 10586</strain>
    </source>
</reference>
<dbReference type="GeneID" id="25792049"/>
<sequence>MELLDLPVEILVEICQYMGPHHAPGRESGTLYRLSNICRRLGCIAQQVLYRDVKPHKLGPFLRTIIARPDLAAQVRCFNFFYRWVRINPLSNEEVKELRAKAKSLNIEESMYSQIRRLRKRHNRTVHEKFHCLRILELSVALLPNMTTLNLEMQVMDKSDEIPHALIAVVQMESVKRIWFDAGQLFNLGASKNFFAMMLYLEELKILKCGRVTEPLSLSRIRSLSLTQSCISKTSLQTLINSCPELECFRYIQWGKFHSGIDYGPHFTWGQAQRILQLRRTTLKQIELDFERACHDKIFPLAPEDYYDGFKNFDRLEKLSLQTTRFGTKDEDGKGLIPKFPADVQDLIAKLPMSLTSITFFGSHKDWNGIRVLAEATKQGYFPRLKEVMAEQKEEDLEYKRSHNLLAACGVDYDELYTRGFLECSDCLWGVPHSYHYLSYDIYEESDSDDEESNSENNEESDN</sequence>
<evidence type="ECO:0000313" key="2">
    <source>
        <dbReference type="Proteomes" id="UP000007115"/>
    </source>
</evidence>
<comment type="caution">
    <text evidence="1">The sequence shown here is derived from an EMBL/GenBank/DDBJ whole genome shotgun (WGS) entry which is preliminary data.</text>
</comment>
<dbReference type="Proteomes" id="UP000007115">
    <property type="component" value="Unassembled WGS sequence"/>
</dbReference>
<proteinExistence type="predicted"/>
<organism evidence="1 2">
    <name type="scientific">Hypocrea virens (strain Gv29-8 / FGSC 10586)</name>
    <name type="common">Gliocladium virens</name>
    <name type="synonym">Trichoderma virens</name>
    <dbReference type="NCBI Taxonomy" id="413071"/>
    <lineage>
        <taxon>Eukaryota</taxon>
        <taxon>Fungi</taxon>
        <taxon>Dikarya</taxon>
        <taxon>Ascomycota</taxon>
        <taxon>Pezizomycotina</taxon>
        <taxon>Sordariomycetes</taxon>
        <taxon>Hypocreomycetidae</taxon>
        <taxon>Hypocreales</taxon>
        <taxon>Hypocreaceae</taxon>
        <taxon>Trichoderma</taxon>
    </lineage>
</organism>
<evidence type="ECO:0008006" key="3">
    <source>
        <dbReference type="Google" id="ProtNLM"/>
    </source>
</evidence>
<accession>G9N836</accession>
<protein>
    <recommendedName>
        <fullName evidence="3">F-box domain-containing protein</fullName>
    </recommendedName>
</protein>
<dbReference type="OMA" id="NTINWAD"/>
<gene>
    <name evidence="1" type="ORF">TRIVIDRAFT_226990</name>
</gene>
<dbReference type="eggNOG" id="ENOG502T6IA">
    <property type="taxonomic scope" value="Eukaryota"/>
</dbReference>
<dbReference type="VEuPathDB" id="FungiDB:TRIVIDRAFT_226990"/>
<name>G9N836_HYPVG</name>
<dbReference type="EMBL" id="ABDF02000089">
    <property type="protein sequence ID" value="EHK17147.1"/>
    <property type="molecule type" value="Genomic_DNA"/>
</dbReference>
<dbReference type="AlphaFoldDB" id="G9N836"/>
<keyword evidence="2" id="KW-1185">Reference proteome</keyword>
<dbReference type="OrthoDB" id="4757858at2759"/>